<name>A0ABP9FM47_9ACTN</name>
<keyword evidence="2" id="KW-1185">Reference proteome</keyword>
<evidence type="ECO:0000313" key="1">
    <source>
        <dbReference type="EMBL" id="GAA4906642.1"/>
    </source>
</evidence>
<protein>
    <recommendedName>
        <fullName evidence="3">3-methyladenine DNA glycosylase</fullName>
    </recommendedName>
</protein>
<comment type="caution">
    <text evidence="1">The sequence shown here is derived from an EMBL/GenBank/DDBJ whole genome shotgun (WGS) entry which is preliminary data.</text>
</comment>
<proteinExistence type="predicted"/>
<gene>
    <name evidence="1" type="ORF">GCM10025789_27570</name>
</gene>
<evidence type="ECO:0008006" key="3">
    <source>
        <dbReference type="Google" id="ProtNLM"/>
    </source>
</evidence>
<accession>A0ABP9FM47</accession>
<sequence>MKVLAPAEWRASVAAHEERVRAELAQVVWRRDRGLKHPVDDFLFHYYNLRPGHLAQWHPGVGVGLRDAHAFEGRPFYSTEGSVTALDAAAFLAKRRATVETAHRLLSATAAKVPRFGCFGMHEWAMVYGLEPGETRHPYLKLRFEPEEIARVVEEVGCRCSHFDAFRFFTGPARPLNLLQPTRETQPELDQPGCLHVNMDLYRWAGKLSPAVGSEVLFEAFLLARDIREVDMQASAYDLTEWGYPPIKVETAEGRAQYASRQRAFAERAVPIRREILRAIEAMTGPRTSDETKGDAEAY</sequence>
<dbReference type="Proteomes" id="UP001501521">
    <property type="component" value="Unassembled WGS sequence"/>
</dbReference>
<evidence type="ECO:0000313" key="2">
    <source>
        <dbReference type="Proteomes" id="UP001501521"/>
    </source>
</evidence>
<dbReference type="EMBL" id="BAABLV010000041">
    <property type="protein sequence ID" value="GAA4906642.1"/>
    <property type="molecule type" value="Genomic_DNA"/>
</dbReference>
<organism evidence="1 2">
    <name type="scientific">Tessaracoccus lubricantis</name>
    <dbReference type="NCBI Taxonomy" id="545543"/>
    <lineage>
        <taxon>Bacteria</taxon>
        <taxon>Bacillati</taxon>
        <taxon>Actinomycetota</taxon>
        <taxon>Actinomycetes</taxon>
        <taxon>Propionibacteriales</taxon>
        <taxon>Propionibacteriaceae</taxon>
        <taxon>Tessaracoccus</taxon>
    </lineage>
</organism>
<dbReference type="RefSeq" id="WP_345583868.1">
    <property type="nucleotide sequence ID" value="NZ_BAABLV010000041.1"/>
</dbReference>
<reference evidence="2" key="1">
    <citation type="journal article" date="2019" name="Int. J. Syst. Evol. Microbiol.">
        <title>The Global Catalogue of Microorganisms (GCM) 10K type strain sequencing project: providing services to taxonomists for standard genome sequencing and annotation.</title>
        <authorList>
            <consortium name="The Broad Institute Genomics Platform"/>
            <consortium name="The Broad Institute Genome Sequencing Center for Infectious Disease"/>
            <person name="Wu L."/>
            <person name="Ma J."/>
        </authorList>
    </citation>
    <scope>NUCLEOTIDE SEQUENCE [LARGE SCALE GENOMIC DNA]</scope>
    <source>
        <strain evidence="2">JCM 19125</strain>
    </source>
</reference>